<protein>
    <recommendedName>
        <fullName evidence="3">Calpastatin</fullName>
    </recommendedName>
    <alternativeName>
        <fullName evidence="11">Calpain inhibitor</fullName>
    </alternativeName>
</protein>
<proteinExistence type="inferred from homology"/>
<dbReference type="PANTHER" id="PTHR10077">
    <property type="entry name" value="CALPASTATIN"/>
    <property type="match status" value="1"/>
</dbReference>
<evidence type="ECO:0000256" key="6">
    <source>
        <dbReference type="ARBA" id="ARBA00022690"/>
    </source>
</evidence>
<comment type="function">
    <text evidence="1">Specific inhibition of calpain (calcium-dependent cysteine protease). Plays a key role in postmortem tenderization of meat and have been proposed to be involved in muscle protein degradation in living tissue.</text>
</comment>
<dbReference type="Pfam" id="PF00748">
    <property type="entry name" value="Calpain_inhib"/>
    <property type="match status" value="4"/>
</dbReference>
<feature type="region of interest" description="Disordered" evidence="12">
    <location>
        <begin position="332"/>
        <end position="354"/>
    </location>
</feature>
<feature type="compositionally biased region" description="Low complexity" evidence="12">
    <location>
        <begin position="66"/>
        <end position="76"/>
    </location>
</feature>
<feature type="compositionally biased region" description="Basic and acidic residues" evidence="12">
    <location>
        <begin position="564"/>
        <end position="623"/>
    </location>
</feature>
<feature type="region of interest" description="Disordered" evidence="12">
    <location>
        <begin position="389"/>
        <end position="627"/>
    </location>
</feature>
<sequence length="835" mass="89786">MPSSLAAVGLTELRTNQVQGWRSVSQTPSALHPVFSRPLRVLLCATQSKLVVAMAFASWWYKTHVSGKTSGSSSKSGEQKGSDEKKAASLGSSQPSRIQAGGTAPVTKVSPSSASTSKSSSMNPTETKAIPVSKQLEGPHSPNKKRHKKQAVKTEPEKKSQSTKPSVVHEKKTQEVKPKEHPEPKSLPTHSADAGSKRAHKEKAVSRSNEQPTSEKSTKPKAKPQDPTPSDGKLSVTGVSAASGKPAETKKDDKSLTSSVPAESKSSKPSGKSDMDAALDDLIDTLGGPEETEEDNTTYTGPEVLDPMSSTYIEELGKREVTLPPKYRELLDKKEGIPVPPPDTSKPLGPDDAIDALSLDLTCSSPTADGKKTEKEKSTGEVLKAQSVGVIKSAAAPPHEKKRRVEEDTMSDQALEALSASLGSRKSEPELDLSSIKEIDEAKAKEEKLKKCGEDDETVPPEYRLKPAMDKDGKPLLPEAEEKPKPLSESELIDELSEDFDQSKRKEKQSKPTEKTKESQATAPTPVGEAVSRTSLCCVQSAPPKPATGMVPDDAVEALAGSLGKKEADPEDGKPVEDKVKEKAKEEDREKLGEKEETIPPDYRLEEVKDKDGKTLPHKDPKEPVLPLSEDFVLDALSQDFAGPPAASSLFEDAKLSAAVSEVVSQTSAPTTHSAGPPPDTVQSDDKKLDDALDQLSDSLGQRQPDPDENKPIEDKVKEKAEAEHRDKLGERDDTIPPEYRHLLDKDEEGKSTKPPTKKPEAPKKPEAAQDPIDALSGDFDRCPSTTETSENTTKDKDKKTASKSKAPKNGGKAKDSTKAKEETSKQKSDGKSTS</sequence>
<dbReference type="GO" id="GO:0005829">
    <property type="term" value="C:cytosol"/>
    <property type="evidence" value="ECO:0007669"/>
    <property type="project" value="Ensembl"/>
</dbReference>
<evidence type="ECO:0000256" key="1">
    <source>
        <dbReference type="ARBA" id="ARBA00002637"/>
    </source>
</evidence>
<keyword evidence="4" id="KW-1017">Isopeptide bond</keyword>
<keyword evidence="7" id="KW-0789">Thiol protease inhibitor</keyword>
<feature type="compositionally biased region" description="Basic and acidic residues" evidence="12">
    <location>
        <begin position="425"/>
        <end position="453"/>
    </location>
</feature>
<evidence type="ECO:0000313" key="13">
    <source>
        <dbReference type="Ensembl" id="ENSSSCP00070016360.1"/>
    </source>
</evidence>
<gene>
    <name evidence="13" type="primary">CAST</name>
</gene>
<accession>A0A4X1TI37</accession>
<feature type="compositionally biased region" description="Low complexity" evidence="12">
    <location>
        <begin position="104"/>
        <end position="121"/>
    </location>
</feature>
<feature type="region of interest" description="Disordered" evidence="12">
    <location>
        <begin position="657"/>
        <end position="835"/>
    </location>
</feature>
<dbReference type="GO" id="GO:0010859">
    <property type="term" value="F:calcium-dependent cysteine-type endopeptidase inhibitor activity"/>
    <property type="evidence" value="ECO:0007669"/>
    <property type="project" value="Ensembl"/>
</dbReference>
<dbReference type="GO" id="GO:2000675">
    <property type="term" value="P:negative regulation of type B pancreatic cell apoptotic process"/>
    <property type="evidence" value="ECO:0007669"/>
    <property type="project" value="Ensembl"/>
</dbReference>
<keyword evidence="5" id="KW-0597">Phosphoprotein</keyword>
<dbReference type="InterPro" id="IPR001259">
    <property type="entry name" value="Prot_inh_calpain"/>
</dbReference>
<evidence type="ECO:0000256" key="7">
    <source>
        <dbReference type="ARBA" id="ARBA00022704"/>
    </source>
</evidence>
<evidence type="ECO:0000256" key="4">
    <source>
        <dbReference type="ARBA" id="ARBA00022499"/>
    </source>
</evidence>
<keyword evidence="6" id="KW-0646">Protease inhibitor</keyword>
<dbReference type="AlphaFoldDB" id="A0A4X1TI37"/>
<feature type="compositionally biased region" description="Basic and acidic residues" evidence="12">
    <location>
        <begin position="501"/>
        <end position="518"/>
    </location>
</feature>
<evidence type="ECO:0000256" key="12">
    <source>
        <dbReference type="SAM" id="MobiDB-lite"/>
    </source>
</evidence>
<feature type="compositionally biased region" description="Basic and acidic residues" evidence="12">
    <location>
        <begin position="77"/>
        <end position="87"/>
    </location>
</feature>
<reference evidence="13 14" key="1">
    <citation type="submission" date="2017-08" db="EMBL/GenBank/DDBJ databases">
        <title>USMARCv1.0.</title>
        <authorList>
            <person name="Hannum G.I."/>
            <person name="Koren S."/>
            <person name="Schroeder S.G."/>
            <person name="Chin S.C."/>
            <person name="Nonneman D.J."/>
            <person name="Becker S.A."/>
            <person name="Rosen B.D."/>
            <person name="Bickhart D.M."/>
            <person name="Putnam N.H."/>
            <person name="Green R.E."/>
            <person name="Tuggle C.K."/>
            <person name="Liu H."/>
            <person name="Rohrer G.A."/>
            <person name="Warr A."/>
            <person name="Hall R."/>
            <person name="Kim K."/>
            <person name="Hume D.A."/>
            <person name="Talbot R."/>
            <person name="Chow W."/>
            <person name="Howe K."/>
            <person name="Schwartz A.S."/>
            <person name="Watson M."/>
            <person name="Archibald A.L."/>
            <person name="Phillippy A.M."/>
            <person name="Smith T.P.L."/>
        </authorList>
    </citation>
    <scope>NUCLEOTIDE SEQUENCE [LARGE SCALE GENOMIC DNA]</scope>
</reference>
<dbReference type="PANTHER" id="PTHR10077:SF0">
    <property type="entry name" value="CALPASTATIN"/>
    <property type="match status" value="1"/>
</dbReference>
<evidence type="ECO:0000256" key="8">
    <source>
        <dbReference type="ARBA" id="ARBA00022737"/>
    </source>
</evidence>
<feature type="compositionally biased region" description="Basic and acidic residues" evidence="12">
    <location>
        <begin position="463"/>
        <end position="488"/>
    </location>
</feature>
<evidence type="ECO:0000256" key="10">
    <source>
        <dbReference type="ARBA" id="ARBA00022990"/>
    </source>
</evidence>
<evidence type="ECO:0000256" key="11">
    <source>
        <dbReference type="ARBA" id="ARBA00033013"/>
    </source>
</evidence>
<dbReference type="Proteomes" id="UP000314985">
    <property type="component" value="Chromosome 2"/>
</dbReference>
<dbReference type="GO" id="GO:1990709">
    <property type="term" value="P:presynaptic active zone organization"/>
    <property type="evidence" value="ECO:0007669"/>
    <property type="project" value="Ensembl"/>
</dbReference>
<feature type="compositionally biased region" description="Basic and acidic residues" evidence="12">
    <location>
        <begin position="705"/>
        <end position="768"/>
    </location>
</feature>
<evidence type="ECO:0000256" key="2">
    <source>
        <dbReference type="ARBA" id="ARBA00009487"/>
    </source>
</evidence>
<evidence type="ECO:0000256" key="3">
    <source>
        <dbReference type="ARBA" id="ARBA00017619"/>
    </source>
</evidence>
<feature type="compositionally biased region" description="Basic and acidic residues" evidence="12">
    <location>
        <begin position="813"/>
        <end position="835"/>
    </location>
</feature>
<dbReference type="GO" id="GO:0005783">
    <property type="term" value="C:endoplasmic reticulum"/>
    <property type="evidence" value="ECO:0007669"/>
    <property type="project" value="Ensembl"/>
</dbReference>
<organism evidence="13 14">
    <name type="scientific">Sus scrofa</name>
    <name type="common">Pig</name>
    <dbReference type="NCBI Taxonomy" id="9823"/>
    <lineage>
        <taxon>Eukaryota</taxon>
        <taxon>Metazoa</taxon>
        <taxon>Chordata</taxon>
        <taxon>Craniata</taxon>
        <taxon>Vertebrata</taxon>
        <taxon>Euteleostomi</taxon>
        <taxon>Mammalia</taxon>
        <taxon>Eutheria</taxon>
        <taxon>Laurasiatheria</taxon>
        <taxon>Artiodactyla</taxon>
        <taxon>Suina</taxon>
        <taxon>Suidae</taxon>
        <taxon>Sus</taxon>
    </lineage>
</organism>
<feature type="compositionally biased region" description="Acidic residues" evidence="12">
    <location>
        <begin position="491"/>
        <end position="500"/>
    </location>
</feature>
<name>A0A4X1TI37_PIG</name>
<evidence type="ECO:0000256" key="5">
    <source>
        <dbReference type="ARBA" id="ARBA00022553"/>
    </source>
</evidence>
<feature type="compositionally biased region" description="Polar residues" evidence="12">
    <location>
        <begin position="663"/>
        <end position="674"/>
    </location>
</feature>
<dbReference type="GO" id="GO:0016020">
    <property type="term" value="C:membrane"/>
    <property type="evidence" value="ECO:0007669"/>
    <property type="project" value="Ensembl"/>
</dbReference>
<keyword evidence="8" id="KW-0677">Repeat</keyword>
<feature type="compositionally biased region" description="Basic and acidic residues" evidence="12">
    <location>
        <begin position="167"/>
        <end position="184"/>
    </location>
</feature>
<feature type="compositionally biased region" description="Basic residues" evidence="12">
    <location>
        <begin position="142"/>
        <end position="151"/>
    </location>
</feature>
<comment type="similarity">
    <text evidence="2">Belongs to the protease inhibitor I27 (calpastatin) family.</text>
</comment>
<reference evidence="13" key="2">
    <citation type="submission" date="2025-08" db="UniProtKB">
        <authorList>
            <consortium name="Ensembl"/>
        </authorList>
    </citation>
    <scope>IDENTIFICATION</scope>
</reference>
<keyword evidence="10" id="KW-0007">Acetylation</keyword>
<dbReference type="SMR" id="A0A4X1TI37"/>
<evidence type="ECO:0000313" key="14">
    <source>
        <dbReference type="Proteomes" id="UP000314985"/>
    </source>
</evidence>
<keyword evidence="9" id="KW-0832">Ubl conjugation</keyword>
<dbReference type="ExpressionAtlas" id="A0A4X1TI37">
    <property type="expression patterns" value="baseline and differential"/>
</dbReference>
<dbReference type="Ensembl" id="ENSSSCT00070019682.1">
    <property type="protein sequence ID" value="ENSSSCP00070016360.1"/>
    <property type="gene ID" value="ENSSSCG00070009854.1"/>
</dbReference>
<evidence type="ECO:0000256" key="9">
    <source>
        <dbReference type="ARBA" id="ARBA00022843"/>
    </source>
</evidence>
<dbReference type="InterPro" id="IPR026998">
    <property type="entry name" value="Calpastatin"/>
</dbReference>
<feature type="compositionally biased region" description="Polar residues" evidence="12">
    <location>
        <begin position="206"/>
        <end position="215"/>
    </location>
</feature>
<feature type="region of interest" description="Disordered" evidence="12">
    <location>
        <begin position="65"/>
        <end position="308"/>
    </location>
</feature>